<name>A0A0E9R750_ANGAN</name>
<reference evidence="1" key="1">
    <citation type="submission" date="2014-11" db="EMBL/GenBank/DDBJ databases">
        <authorList>
            <person name="Amaro Gonzalez C."/>
        </authorList>
    </citation>
    <scope>NUCLEOTIDE SEQUENCE</scope>
</reference>
<sequence>MGLDKPRHLTCIQFIFSFFLFLLSKRLKIHAPSSV</sequence>
<dbReference type="EMBL" id="GBXM01084399">
    <property type="protein sequence ID" value="JAH24178.1"/>
    <property type="molecule type" value="Transcribed_RNA"/>
</dbReference>
<reference evidence="1" key="2">
    <citation type="journal article" date="2015" name="Fish Shellfish Immunol.">
        <title>Early steps in the European eel (Anguilla anguilla)-Vibrio vulnificus interaction in the gills: Role of the RtxA13 toxin.</title>
        <authorList>
            <person name="Callol A."/>
            <person name="Pajuelo D."/>
            <person name="Ebbesson L."/>
            <person name="Teles M."/>
            <person name="MacKenzie S."/>
            <person name="Amaro C."/>
        </authorList>
    </citation>
    <scope>NUCLEOTIDE SEQUENCE</scope>
</reference>
<dbReference type="AlphaFoldDB" id="A0A0E9R750"/>
<organism evidence="1">
    <name type="scientific">Anguilla anguilla</name>
    <name type="common">European freshwater eel</name>
    <name type="synonym">Muraena anguilla</name>
    <dbReference type="NCBI Taxonomy" id="7936"/>
    <lineage>
        <taxon>Eukaryota</taxon>
        <taxon>Metazoa</taxon>
        <taxon>Chordata</taxon>
        <taxon>Craniata</taxon>
        <taxon>Vertebrata</taxon>
        <taxon>Euteleostomi</taxon>
        <taxon>Actinopterygii</taxon>
        <taxon>Neopterygii</taxon>
        <taxon>Teleostei</taxon>
        <taxon>Anguilliformes</taxon>
        <taxon>Anguillidae</taxon>
        <taxon>Anguilla</taxon>
    </lineage>
</organism>
<accession>A0A0E9R750</accession>
<proteinExistence type="predicted"/>
<evidence type="ECO:0000313" key="1">
    <source>
        <dbReference type="EMBL" id="JAH24178.1"/>
    </source>
</evidence>
<protein>
    <submittedName>
        <fullName evidence="1">Uncharacterized protein</fullName>
    </submittedName>
</protein>